<proteinExistence type="predicted"/>
<gene>
    <name evidence="2" type="ORF">HXX76_000746</name>
</gene>
<protein>
    <recommendedName>
        <fullName evidence="1">UBC core domain-containing protein</fullName>
    </recommendedName>
</protein>
<dbReference type="Proteomes" id="UP000650467">
    <property type="component" value="Unassembled WGS sequence"/>
</dbReference>
<dbReference type="OrthoDB" id="543381at2759"/>
<keyword evidence="3" id="KW-1185">Reference proteome</keyword>
<dbReference type="Gene3D" id="3.10.110.10">
    <property type="entry name" value="Ubiquitin Conjugating Enzyme"/>
    <property type="match status" value="1"/>
</dbReference>
<name>A0A835WF67_CHLIN</name>
<organism evidence="2 3">
    <name type="scientific">Chlamydomonas incerta</name>
    <dbReference type="NCBI Taxonomy" id="51695"/>
    <lineage>
        <taxon>Eukaryota</taxon>
        <taxon>Viridiplantae</taxon>
        <taxon>Chlorophyta</taxon>
        <taxon>core chlorophytes</taxon>
        <taxon>Chlorophyceae</taxon>
        <taxon>CS clade</taxon>
        <taxon>Chlamydomonadales</taxon>
        <taxon>Chlamydomonadaceae</taxon>
        <taxon>Chlamydomonas</taxon>
    </lineage>
</organism>
<dbReference type="AlphaFoldDB" id="A0A835WF67"/>
<dbReference type="InterPro" id="IPR050113">
    <property type="entry name" value="Ub_conjugating_enzyme"/>
</dbReference>
<evidence type="ECO:0000313" key="2">
    <source>
        <dbReference type="EMBL" id="KAG2446149.1"/>
    </source>
</evidence>
<dbReference type="PANTHER" id="PTHR24067">
    <property type="entry name" value="UBIQUITIN-CONJUGATING ENZYME E2"/>
    <property type="match status" value="1"/>
</dbReference>
<feature type="domain" description="UBC core" evidence="1">
    <location>
        <begin position="12"/>
        <end position="151"/>
    </location>
</feature>
<dbReference type="PROSITE" id="PS50127">
    <property type="entry name" value="UBC_2"/>
    <property type="match status" value="1"/>
</dbReference>
<reference evidence="2" key="1">
    <citation type="journal article" date="2020" name="bioRxiv">
        <title>Comparative genomics of Chlamydomonas.</title>
        <authorList>
            <person name="Craig R.J."/>
            <person name="Hasan A.R."/>
            <person name="Ness R.W."/>
            <person name="Keightley P.D."/>
        </authorList>
    </citation>
    <scope>NUCLEOTIDE SEQUENCE</scope>
    <source>
        <strain evidence="2">SAG 7.73</strain>
    </source>
</reference>
<accession>A0A835WF67</accession>
<sequence>MGDQPPTPPCASAVRRLQRDLRQWELDKHELGLPALLQQLEPKNWLCRLAINMSPKEGPFTGQVFHLHATFPPDYPHNPPDVRVLQAPPGFTHPNLFRGWASPLTGEREGFYICLDMIKLNVLAGPYKLAVPRGSRSRFKPCARAPPPPEG</sequence>
<dbReference type="Pfam" id="PF00179">
    <property type="entry name" value="UQ_con"/>
    <property type="match status" value="1"/>
</dbReference>
<dbReference type="SUPFAM" id="SSF54495">
    <property type="entry name" value="UBC-like"/>
    <property type="match status" value="1"/>
</dbReference>
<comment type="caution">
    <text evidence="2">The sequence shown here is derived from an EMBL/GenBank/DDBJ whole genome shotgun (WGS) entry which is preliminary data.</text>
</comment>
<evidence type="ECO:0000313" key="3">
    <source>
        <dbReference type="Proteomes" id="UP000650467"/>
    </source>
</evidence>
<dbReference type="EMBL" id="JAEHOC010000001">
    <property type="protein sequence ID" value="KAG2446149.1"/>
    <property type="molecule type" value="Genomic_DNA"/>
</dbReference>
<dbReference type="InterPro" id="IPR016135">
    <property type="entry name" value="UBQ-conjugating_enzyme/RWD"/>
</dbReference>
<dbReference type="InterPro" id="IPR000608">
    <property type="entry name" value="UBC"/>
</dbReference>
<evidence type="ECO:0000259" key="1">
    <source>
        <dbReference type="PROSITE" id="PS50127"/>
    </source>
</evidence>